<accession>A0A0H3AGR8</accession>
<sequence length="43" mass="4955">MALHLIQNAPKHAKFIDQTLISADEITLFRYFSGQSLQKDVHQ</sequence>
<name>A0A0H3AGR8_VIBC3</name>
<protein>
    <submittedName>
        <fullName evidence="1">Uncharacterized protein</fullName>
    </submittedName>
</protein>
<dbReference type="EMBL" id="CP000626">
    <property type="protein sequence ID" value="ABQ19147.1"/>
    <property type="molecule type" value="Genomic_DNA"/>
</dbReference>
<reference evidence="1 2" key="1">
    <citation type="submission" date="2007-03" db="EMBL/GenBank/DDBJ databases">
        <authorList>
            <person name="Heidelberg J."/>
        </authorList>
    </citation>
    <scope>NUCLEOTIDE SEQUENCE [LARGE SCALE GENOMIC DNA]</scope>
    <source>
        <strain evidence="2">ATCC 39541 / Classical Ogawa 395 / O395</strain>
    </source>
</reference>
<gene>
    <name evidence="1" type="ordered locus">VC0395_0715</name>
</gene>
<evidence type="ECO:0000313" key="2">
    <source>
        <dbReference type="Proteomes" id="UP000000249"/>
    </source>
</evidence>
<dbReference type="KEGG" id="vco:VC0395_0715"/>
<evidence type="ECO:0000313" key="1">
    <source>
        <dbReference type="EMBL" id="ABQ19147.1"/>
    </source>
</evidence>
<dbReference type="Proteomes" id="UP000000249">
    <property type="component" value="Chromosome 2"/>
</dbReference>
<dbReference type="AlphaFoldDB" id="A0A0H3AGR8"/>
<organism evidence="1 2">
    <name type="scientific">Vibrio cholerae serotype O1 (strain ATCC 39541 / Classical Ogawa 395 / O395)</name>
    <dbReference type="NCBI Taxonomy" id="345073"/>
    <lineage>
        <taxon>Bacteria</taxon>
        <taxon>Pseudomonadati</taxon>
        <taxon>Pseudomonadota</taxon>
        <taxon>Gammaproteobacteria</taxon>
        <taxon>Vibrionales</taxon>
        <taxon>Vibrionaceae</taxon>
        <taxon>Vibrio</taxon>
    </lineage>
</organism>
<proteinExistence type="predicted"/>